<reference evidence="2 3" key="1">
    <citation type="submission" date="2018-10" db="EMBL/GenBank/DDBJ databases">
        <title>Complete genome sequence of Brevundimonas naejangsanensis BRV3.</title>
        <authorList>
            <person name="Berrios L."/>
            <person name="Ely B."/>
        </authorList>
    </citation>
    <scope>NUCLEOTIDE SEQUENCE [LARGE SCALE GENOMIC DNA]</scope>
    <source>
        <strain evidence="2 3">BRV3</strain>
    </source>
</reference>
<dbReference type="EMBL" id="CP032707">
    <property type="protein sequence ID" value="AYG93938.1"/>
    <property type="molecule type" value="Genomic_DNA"/>
</dbReference>
<feature type="chain" id="PRO_5019753547" description="DUF560 domain-containing protein" evidence="1">
    <location>
        <begin position="29"/>
        <end position="301"/>
    </location>
</feature>
<feature type="signal peptide" evidence="1">
    <location>
        <begin position="1"/>
        <end position="28"/>
    </location>
</feature>
<dbReference type="AlphaFoldDB" id="A0A494RCA4"/>
<evidence type="ECO:0000313" key="3">
    <source>
        <dbReference type="Proteomes" id="UP000276984"/>
    </source>
</evidence>
<gene>
    <name evidence="2" type="ORF">D8I30_01100</name>
</gene>
<protein>
    <recommendedName>
        <fullName evidence="4">DUF560 domain-containing protein</fullName>
    </recommendedName>
</protein>
<dbReference type="SUPFAM" id="SSF56935">
    <property type="entry name" value="Porins"/>
    <property type="match status" value="1"/>
</dbReference>
<evidence type="ECO:0000256" key="1">
    <source>
        <dbReference type="SAM" id="SignalP"/>
    </source>
</evidence>
<dbReference type="Proteomes" id="UP000276984">
    <property type="component" value="Chromosome"/>
</dbReference>
<proteinExistence type="predicted"/>
<name>A0A494RCA4_9CAUL</name>
<organism evidence="2 3">
    <name type="scientific">Brevundimonas naejangsanensis</name>
    <dbReference type="NCBI Taxonomy" id="588932"/>
    <lineage>
        <taxon>Bacteria</taxon>
        <taxon>Pseudomonadati</taxon>
        <taxon>Pseudomonadota</taxon>
        <taxon>Alphaproteobacteria</taxon>
        <taxon>Caulobacterales</taxon>
        <taxon>Caulobacteraceae</taxon>
        <taxon>Brevundimonas</taxon>
    </lineage>
</organism>
<accession>A0A494RCA4</accession>
<dbReference type="RefSeq" id="WP_121481098.1">
    <property type="nucleotide sequence ID" value="NZ_CP032707.1"/>
</dbReference>
<dbReference type="OrthoDB" id="7425435at2"/>
<evidence type="ECO:0000313" key="2">
    <source>
        <dbReference type="EMBL" id="AYG93938.1"/>
    </source>
</evidence>
<sequence length="301" mass="34746">MNIKSITQRLIWLATTAVAVGAASTATAQDYFGNISASGVYAEGAKLADDEEDSNRSAIILRGDAGARWRRGDHTTQLTISSNYFNYTDEGRKDRWNNEIELTHEISLSKAVTLDLRAAVGADYSTLEYRSADQLTLGAEISYRPRREHRFGARAEYRRREYDDPTGASGDAPFVEVSYRYQPSNIHRFDMEARYEWVDTNLPVFDYDRQRLTAFYTRSFGRQNRLRLGAALQNWEYDTRQVSGGGERLHSWRIQPQARFIHTLANDMSIEAEYRRDFRRSNDSTQEEDGNRFSLTLRKRF</sequence>
<evidence type="ECO:0008006" key="4">
    <source>
        <dbReference type="Google" id="ProtNLM"/>
    </source>
</evidence>
<keyword evidence="1" id="KW-0732">Signal</keyword>
<keyword evidence="3" id="KW-1185">Reference proteome</keyword>